<dbReference type="GeneTree" id="ENSGT00910000148821"/>
<accession>A0A2K5L745</accession>
<dbReference type="Bgee" id="ENSCATG00000026597">
    <property type="expression patterns" value="Expressed in thymus and 12 other cell types or tissues"/>
</dbReference>
<reference evidence="1" key="2">
    <citation type="submission" date="2025-09" db="UniProtKB">
        <authorList>
            <consortium name="Ensembl"/>
        </authorList>
    </citation>
    <scope>IDENTIFICATION</scope>
</reference>
<reference evidence="1" key="1">
    <citation type="submission" date="2025-08" db="UniProtKB">
        <authorList>
            <consortium name="Ensembl"/>
        </authorList>
    </citation>
    <scope>IDENTIFICATION</scope>
</reference>
<proteinExistence type="predicted"/>
<keyword evidence="2" id="KW-1185">Reference proteome</keyword>
<name>A0A2K5L745_CERAT</name>
<dbReference type="Ensembl" id="ENSCATT00000030701.1">
    <property type="protein sequence ID" value="ENSCATP00000008751.1"/>
    <property type="gene ID" value="ENSCATG00000026597.1"/>
</dbReference>
<evidence type="ECO:0000313" key="2">
    <source>
        <dbReference type="Proteomes" id="UP000233060"/>
    </source>
</evidence>
<evidence type="ECO:0000313" key="1">
    <source>
        <dbReference type="Ensembl" id="ENSCATP00000008751.1"/>
    </source>
</evidence>
<protein>
    <submittedName>
        <fullName evidence="1">Uncharacterized protein</fullName>
    </submittedName>
</protein>
<sequence length="57" mass="5753">MAFAPEEPSGDSGSGGVRGCPSGSPGCCLGWHCFSNALEAPEGQESEDLGLNGWSHS</sequence>
<dbReference type="AlphaFoldDB" id="A0A2K5L745"/>
<dbReference type="OMA" id="CCLGWHC"/>
<organism evidence="1 2">
    <name type="scientific">Cercocebus atys</name>
    <name type="common">Sooty mangabey</name>
    <name type="synonym">Cercocebus torquatus atys</name>
    <dbReference type="NCBI Taxonomy" id="9531"/>
    <lineage>
        <taxon>Eukaryota</taxon>
        <taxon>Metazoa</taxon>
        <taxon>Chordata</taxon>
        <taxon>Craniata</taxon>
        <taxon>Vertebrata</taxon>
        <taxon>Euteleostomi</taxon>
        <taxon>Mammalia</taxon>
        <taxon>Eutheria</taxon>
        <taxon>Euarchontoglires</taxon>
        <taxon>Primates</taxon>
        <taxon>Haplorrhini</taxon>
        <taxon>Catarrhini</taxon>
        <taxon>Cercopithecidae</taxon>
        <taxon>Cercopithecinae</taxon>
        <taxon>Cercocebus</taxon>
    </lineage>
</organism>
<dbReference type="Proteomes" id="UP000233060">
    <property type="component" value="Unassembled WGS sequence"/>
</dbReference>